<protein>
    <submittedName>
        <fullName evidence="3">Uncharacterized protein</fullName>
    </submittedName>
</protein>
<organism evidence="2 3">
    <name type="scientific">Acrobeloides nanus</name>
    <dbReference type="NCBI Taxonomy" id="290746"/>
    <lineage>
        <taxon>Eukaryota</taxon>
        <taxon>Metazoa</taxon>
        <taxon>Ecdysozoa</taxon>
        <taxon>Nematoda</taxon>
        <taxon>Chromadorea</taxon>
        <taxon>Rhabditida</taxon>
        <taxon>Tylenchina</taxon>
        <taxon>Cephalobomorpha</taxon>
        <taxon>Cephaloboidea</taxon>
        <taxon>Cephalobidae</taxon>
        <taxon>Acrobeloides</taxon>
    </lineage>
</organism>
<evidence type="ECO:0000313" key="3">
    <source>
        <dbReference type="WBParaSite" id="ACRNAN_scaffold13017.g20494.t1"/>
    </source>
</evidence>
<reference evidence="3" key="1">
    <citation type="submission" date="2022-11" db="UniProtKB">
        <authorList>
            <consortium name="WormBaseParasite"/>
        </authorList>
    </citation>
    <scope>IDENTIFICATION</scope>
</reference>
<dbReference type="Proteomes" id="UP000887540">
    <property type="component" value="Unplaced"/>
</dbReference>
<keyword evidence="1" id="KW-0175">Coiled coil</keyword>
<dbReference type="AlphaFoldDB" id="A0A914CQY6"/>
<keyword evidence="2" id="KW-1185">Reference proteome</keyword>
<evidence type="ECO:0000256" key="1">
    <source>
        <dbReference type="SAM" id="Coils"/>
    </source>
</evidence>
<sequence length="257" mass="30354">MDCGVHFPTPTDFNPLKNPFSRLFEESYLITKTLFRKMTGRRMSLHEILCDMYDCDPVTTWISDEDIFMLPLYFGTTNNHPANLSGDLCNWKMDIVHNQFFRCLSANELNVWEENTVQDYSKKFTSRVVQIFEDMSNSFKNTQSLQKFDKTSTQKEIFLCAFYAFLESYMNNLTQGLYELKGLDVLPYYAKVWKTLIEGLNEIVKELQEKFSHESQEQFARLFKLGIKHWKKIWFHDDLIPRLVKQIYTDSMTGIGV</sequence>
<name>A0A914CQY6_9BILA</name>
<feature type="coiled-coil region" evidence="1">
    <location>
        <begin position="190"/>
        <end position="217"/>
    </location>
</feature>
<evidence type="ECO:0000313" key="2">
    <source>
        <dbReference type="Proteomes" id="UP000887540"/>
    </source>
</evidence>
<accession>A0A914CQY6</accession>
<proteinExistence type="predicted"/>
<dbReference type="WBParaSite" id="ACRNAN_scaffold13017.g20494.t1">
    <property type="protein sequence ID" value="ACRNAN_scaffold13017.g20494.t1"/>
    <property type="gene ID" value="ACRNAN_scaffold13017.g20494"/>
</dbReference>